<name>A0A1H8YDZ4_9PSEU</name>
<proteinExistence type="predicted"/>
<keyword evidence="4" id="KW-1185">Reference proteome</keyword>
<dbReference type="OrthoDB" id="9782395at2"/>
<dbReference type="PANTHER" id="PTHR30336">
    <property type="entry name" value="INNER MEMBRANE PROTEIN, PROBABLE PERMEASE"/>
    <property type="match status" value="1"/>
</dbReference>
<protein>
    <submittedName>
        <fullName evidence="3">Uncharacterized SAM-binding protein YcdF, DUF218 family</fullName>
    </submittedName>
</protein>
<dbReference type="GO" id="GO:0043164">
    <property type="term" value="P:Gram-negative-bacterium-type cell wall biogenesis"/>
    <property type="evidence" value="ECO:0007669"/>
    <property type="project" value="TreeGrafter"/>
</dbReference>
<dbReference type="PANTHER" id="PTHR30336:SF4">
    <property type="entry name" value="ENVELOPE BIOGENESIS FACTOR ELYC"/>
    <property type="match status" value="1"/>
</dbReference>
<dbReference type="InterPro" id="IPR051599">
    <property type="entry name" value="Cell_Envelope_Assoc"/>
</dbReference>
<feature type="transmembrane region" description="Helical" evidence="1">
    <location>
        <begin position="121"/>
        <end position="148"/>
    </location>
</feature>
<keyword evidence="1" id="KW-0812">Transmembrane</keyword>
<gene>
    <name evidence="3" type="ORF">SAMN04489732_114109</name>
</gene>
<evidence type="ECO:0000313" key="4">
    <source>
        <dbReference type="Proteomes" id="UP000198582"/>
    </source>
</evidence>
<evidence type="ECO:0000259" key="2">
    <source>
        <dbReference type="Pfam" id="PF02698"/>
    </source>
</evidence>
<feature type="transmembrane region" description="Helical" evidence="1">
    <location>
        <begin position="55"/>
        <end position="81"/>
    </location>
</feature>
<organism evidence="3 4">
    <name type="scientific">Amycolatopsis saalfeldensis</name>
    <dbReference type="NCBI Taxonomy" id="394193"/>
    <lineage>
        <taxon>Bacteria</taxon>
        <taxon>Bacillati</taxon>
        <taxon>Actinomycetota</taxon>
        <taxon>Actinomycetes</taxon>
        <taxon>Pseudonocardiales</taxon>
        <taxon>Pseudonocardiaceae</taxon>
        <taxon>Amycolatopsis</taxon>
    </lineage>
</organism>
<evidence type="ECO:0000313" key="3">
    <source>
        <dbReference type="EMBL" id="SEP50356.1"/>
    </source>
</evidence>
<feature type="transmembrane region" description="Helical" evidence="1">
    <location>
        <begin position="93"/>
        <end position="115"/>
    </location>
</feature>
<dbReference type="AlphaFoldDB" id="A0A1H8YDZ4"/>
<keyword evidence="1" id="KW-1133">Transmembrane helix</keyword>
<dbReference type="Proteomes" id="UP000198582">
    <property type="component" value="Unassembled WGS sequence"/>
</dbReference>
<dbReference type="Gene3D" id="3.40.50.620">
    <property type="entry name" value="HUPs"/>
    <property type="match status" value="1"/>
</dbReference>
<accession>A0A1H8YDZ4</accession>
<dbReference type="CDD" id="cd06259">
    <property type="entry name" value="YdcF-like"/>
    <property type="match status" value="1"/>
</dbReference>
<feature type="domain" description="DUF218" evidence="2">
    <location>
        <begin position="159"/>
        <end position="300"/>
    </location>
</feature>
<dbReference type="InterPro" id="IPR003848">
    <property type="entry name" value="DUF218"/>
</dbReference>
<dbReference type="InterPro" id="IPR014729">
    <property type="entry name" value="Rossmann-like_a/b/a_fold"/>
</dbReference>
<dbReference type="RefSeq" id="WP_091622226.1">
    <property type="nucleotide sequence ID" value="NZ_FOEF01000014.1"/>
</dbReference>
<dbReference type="GO" id="GO:0000270">
    <property type="term" value="P:peptidoglycan metabolic process"/>
    <property type="evidence" value="ECO:0007669"/>
    <property type="project" value="TreeGrafter"/>
</dbReference>
<keyword evidence="1" id="KW-0472">Membrane</keyword>
<dbReference type="STRING" id="394193.SAMN04489732_114109"/>
<dbReference type="EMBL" id="FOEF01000014">
    <property type="protein sequence ID" value="SEP50356.1"/>
    <property type="molecule type" value="Genomic_DNA"/>
</dbReference>
<dbReference type="GO" id="GO:0005886">
    <property type="term" value="C:plasma membrane"/>
    <property type="evidence" value="ECO:0007669"/>
    <property type="project" value="TreeGrafter"/>
</dbReference>
<sequence>MFSGVLALIAVLIFLVRFLREPRRLGNAVWFAVALVLTGLWLLGQLGRVSWLQSVVLTLFLVLALMSALVLPWALVANGVVMWRREGHRVANLLSLLAGLGLLAVFAVALTALWFGHPQWLVVVALSALLVAGYLAFVFTALLLYSVLYSRVKRRARADAVIVLGSGLLGDRVPPLLASRLDRAVVFWRRCPEALVVVSGGQGPDELKSEAAAMAGYLVAAGVPAAQVVLEDRATTTDENLRYSVALLGERGFTGRVLAVTNNYHVFRTAVLARRLGLRLDVIGARTASYFVPSAFLREFVALLVQYRKTNAAACFVLAAGPAALALLS</sequence>
<reference evidence="3 4" key="1">
    <citation type="submission" date="2016-10" db="EMBL/GenBank/DDBJ databases">
        <authorList>
            <person name="de Groot N.N."/>
        </authorList>
    </citation>
    <scope>NUCLEOTIDE SEQUENCE [LARGE SCALE GENOMIC DNA]</scope>
    <source>
        <strain evidence="3 4">DSM 44993</strain>
    </source>
</reference>
<dbReference type="Pfam" id="PF02698">
    <property type="entry name" value="DUF218"/>
    <property type="match status" value="1"/>
</dbReference>
<feature type="transmembrane region" description="Helical" evidence="1">
    <location>
        <begin position="25"/>
        <end position="43"/>
    </location>
</feature>
<evidence type="ECO:0000256" key="1">
    <source>
        <dbReference type="SAM" id="Phobius"/>
    </source>
</evidence>